<accession>A0A2J6SNF9</accession>
<protein>
    <recommendedName>
        <fullName evidence="7">FAD-binding domain-containing protein</fullName>
    </recommendedName>
</protein>
<comment type="similarity">
    <text evidence="1">Belongs to the paxM FAD-dependent monooxygenase family.</text>
</comment>
<dbReference type="InterPro" id="IPR002938">
    <property type="entry name" value="FAD-bd"/>
</dbReference>
<dbReference type="InterPro" id="IPR036188">
    <property type="entry name" value="FAD/NAD-bd_sf"/>
</dbReference>
<dbReference type="STRING" id="1095630.A0A2J6SNF9"/>
<dbReference type="Proteomes" id="UP000235371">
    <property type="component" value="Unassembled WGS sequence"/>
</dbReference>
<evidence type="ECO:0000256" key="2">
    <source>
        <dbReference type="ARBA" id="ARBA00022630"/>
    </source>
</evidence>
<evidence type="ECO:0000313" key="8">
    <source>
        <dbReference type="EMBL" id="PMD52311.1"/>
    </source>
</evidence>
<proteinExistence type="inferred from homology"/>
<dbReference type="SUPFAM" id="SSF51905">
    <property type="entry name" value="FAD/NAD(P)-binding domain"/>
    <property type="match status" value="1"/>
</dbReference>
<dbReference type="GO" id="GO:0004497">
    <property type="term" value="F:monooxygenase activity"/>
    <property type="evidence" value="ECO:0007669"/>
    <property type="project" value="UniProtKB-KW"/>
</dbReference>
<sequence>SRGVVLLGDALHAVLPWVGQEGGIAIEDAATLVECLERVETTDGIPKVLKAFQEIREPRYKLVQERSFIQSKRETVPDGPKQEARDKKFK</sequence>
<dbReference type="RefSeq" id="XP_024729215.1">
    <property type="nucleotide sequence ID" value="XM_024873470.1"/>
</dbReference>
<dbReference type="GeneID" id="36581550"/>
<feature type="region of interest" description="Disordered" evidence="6">
    <location>
        <begin position="71"/>
        <end position="90"/>
    </location>
</feature>
<reference evidence="8 9" key="1">
    <citation type="submission" date="2016-04" db="EMBL/GenBank/DDBJ databases">
        <title>A degradative enzymes factory behind the ericoid mycorrhizal symbiosis.</title>
        <authorList>
            <consortium name="DOE Joint Genome Institute"/>
            <person name="Martino E."/>
            <person name="Morin E."/>
            <person name="Grelet G."/>
            <person name="Kuo A."/>
            <person name="Kohler A."/>
            <person name="Daghino S."/>
            <person name="Barry K."/>
            <person name="Choi C."/>
            <person name="Cichocki N."/>
            <person name="Clum A."/>
            <person name="Copeland A."/>
            <person name="Hainaut M."/>
            <person name="Haridas S."/>
            <person name="Labutti K."/>
            <person name="Lindquist E."/>
            <person name="Lipzen A."/>
            <person name="Khouja H.-R."/>
            <person name="Murat C."/>
            <person name="Ohm R."/>
            <person name="Olson A."/>
            <person name="Spatafora J."/>
            <person name="Veneault-Fourrey C."/>
            <person name="Henrissat B."/>
            <person name="Grigoriev I."/>
            <person name="Martin F."/>
            <person name="Perotto S."/>
        </authorList>
    </citation>
    <scope>NUCLEOTIDE SEQUENCE [LARGE SCALE GENOMIC DNA]</scope>
    <source>
        <strain evidence="8 9">E</strain>
    </source>
</reference>
<name>A0A2J6SNF9_9HELO</name>
<dbReference type="InParanoid" id="A0A2J6SNF9"/>
<keyword evidence="3" id="KW-0274">FAD</keyword>
<dbReference type="AlphaFoldDB" id="A0A2J6SNF9"/>
<feature type="non-terminal residue" evidence="8">
    <location>
        <position position="90"/>
    </location>
</feature>
<dbReference type="InterPro" id="IPR050493">
    <property type="entry name" value="FAD-dep_Monooxygenase_BioMet"/>
</dbReference>
<keyword evidence="5" id="KW-0503">Monooxygenase</keyword>
<evidence type="ECO:0000256" key="5">
    <source>
        <dbReference type="ARBA" id="ARBA00023033"/>
    </source>
</evidence>
<gene>
    <name evidence="8" type="ORF">K444DRAFT_511621</name>
</gene>
<keyword evidence="2" id="KW-0285">Flavoprotein</keyword>
<dbReference type="GO" id="GO:0071949">
    <property type="term" value="F:FAD binding"/>
    <property type="evidence" value="ECO:0007669"/>
    <property type="project" value="InterPro"/>
</dbReference>
<dbReference type="Gene3D" id="3.50.50.60">
    <property type="entry name" value="FAD/NAD(P)-binding domain"/>
    <property type="match status" value="1"/>
</dbReference>
<organism evidence="8 9">
    <name type="scientific">Hyaloscypha bicolor E</name>
    <dbReference type="NCBI Taxonomy" id="1095630"/>
    <lineage>
        <taxon>Eukaryota</taxon>
        <taxon>Fungi</taxon>
        <taxon>Dikarya</taxon>
        <taxon>Ascomycota</taxon>
        <taxon>Pezizomycotina</taxon>
        <taxon>Leotiomycetes</taxon>
        <taxon>Helotiales</taxon>
        <taxon>Hyaloscyphaceae</taxon>
        <taxon>Hyaloscypha</taxon>
        <taxon>Hyaloscypha bicolor</taxon>
    </lineage>
</organism>
<evidence type="ECO:0000256" key="4">
    <source>
        <dbReference type="ARBA" id="ARBA00023002"/>
    </source>
</evidence>
<evidence type="ECO:0000259" key="7">
    <source>
        <dbReference type="Pfam" id="PF01494"/>
    </source>
</evidence>
<dbReference type="Pfam" id="PF01494">
    <property type="entry name" value="FAD_binding_3"/>
    <property type="match status" value="1"/>
</dbReference>
<dbReference type="EMBL" id="KZ613912">
    <property type="protein sequence ID" value="PMD52311.1"/>
    <property type="molecule type" value="Genomic_DNA"/>
</dbReference>
<keyword evidence="4" id="KW-0560">Oxidoreductase</keyword>
<evidence type="ECO:0000256" key="3">
    <source>
        <dbReference type="ARBA" id="ARBA00022827"/>
    </source>
</evidence>
<keyword evidence="9" id="KW-1185">Reference proteome</keyword>
<evidence type="ECO:0000313" key="9">
    <source>
        <dbReference type="Proteomes" id="UP000235371"/>
    </source>
</evidence>
<dbReference type="PANTHER" id="PTHR13789:SF309">
    <property type="entry name" value="PUTATIVE (AFU_ORTHOLOGUE AFUA_6G14510)-RELATED"/>
    <property type="match status" value="1"/>
</dbReference>
<evidence type="ECO:0000256" key="6">
    <source>
        <dbReference type="SAM" id="MobiDB-lite"/>
    </source>
</evidence>
<feature type="non-terminal residue" evidence="8">
    <location>
        <position position="1"/>
    </location>
</feature>
<dbReference type="PANTHER" id="PTHR13789">
    <property type="entry name" value="MONOOXYGENASE"/>
    <property type="match status" value="1"/>
</dbReference>
<evidence type="ECO:0000256" key="1">
    <source>
        <dbReference type="ARBA" id="ARBA00007992"/>
    </source>
</evidence>
<feature type="domain" description="FAD-binding" evidence="7">
    <location>
        <begin position="4"/>
        <end position="66"/>
    </location>
</feature>
<dbReference type="OrthoDB" id="3558111at2759"/>